<evidence type="ECO:0000313" key="2">
    <source>
        <dbReference type="EMBL" id="CAE8589415.1"/>
    </source>
</evidence>
<dbReference type="PROSITE" id="PS51318">
    <property type="entry name" value="TAT"/>
    <property type="match status" value="1"/>
</dbReference>
<dbReference type="EMBL" id="CAJNNV010003687">
    <property type="protein sequence ID" value="CAE8589415.1"/>
    <property type="molecule type" value="Genomic_DNA"/>
</dbReference>
<organism evidence="2 3">
    <name type="scientific">Polarella glacialis</name>
    <name type="common">Dinoflagellate</name>
    <dbReference type="NCBI Taxonomy" id="89957"/>
    <lineage>
        <taxon>Eukaryota</taxon>
        <taxon>Sar</taxon>
        <taxon>Alveolata</taxon>
        <taxon>Dinophyceae</taxon>
        <taxon>Suessiales</taxon>
        <taxon>Suessiaceae</taxon>
        <taxon>Polarella</taxon>
    </lineage>
</organism>
<feature type="signal peptide" evidence="1">
    <location>
        <begin position="1"/>
        <end position="29"/>
    </location>
</feature>
<sequence>MGGGDGRPAAARRRWLALAVGSAAAAAAALPDAAAGRRAAFSAGAEAGSRRSLLLASLAPLAARPAAAAAEEGPAIYDPRKAYLKVRREEVEESRKTVQQNLEGAIAGVCRGAEALAQEAKVVRKGGAMAEDLQRVVQNLLVNRHLEEDMVLAAFILNLGEAQESRALAVEALESITEGLRPGALEGPRQQRVAERLLLAQDQLLEFLGYFPKETVGAVAAVERENKDNAPGYKAIFPWRKS</sequence>
<dbReference type="InterPro" id="IPR006311">
    <property type="entry name" value="TAT_signal"/>
</dbReference>
<keyword evidence="3" id="KW-1185">Reference proteome</keyword>
<dbReference type="AlphaFoldDB" id="A0A813DNG4"/>
<evidence type="ECO:0000313" key="3">
    <source>
        <dbReference type="Proteomes" id="UP000654075"/>
    </source>
</evidence>
<evidence type="ECO:0000256" key="1">
    <source>
        <dbReference type="SAM" id="SignalP"/>
    </source>
</evidence>
<proteinExistence type="predicted"/>
<dbReference type="Proteomes" id="UP000654075">
    <property type="component" value="Unassembled WGS sequence"/>
</dbReference>
<keyword evidence="1" id="KW-0732">Signal</keyword>
<gene>
    <name evidence="2" type="ORF">PGLA1383_LOCUS8178</name>
</gene>
<feature type="chain" id="PRO_5032477190" evidence="1">
    <location>
        <begin position="30"/>
        <end position="242"/>
    </location>
</feature>
<comment type="caution">
    <text evidence="2">The sequence shown here is derived from an EMBL/GenBank/DDBJ whole genome shotgun (WGS) entry which is preliminary data.</text>
</comment>
<accession>A0A813DNG4</accession>
<name>A0A813DNG4_POLGL</name>
<protein>
    <submittedName>
        <fullName evidence="2">Uncharacterized protein</fullName>
    </submittedName>
</protein>
<reference evidence="2" key="1">
    <citation type="submission" date="2021-02" db="EMBL/GenBank/DDBJ databases">
        <authorList>
            <person name="Dougan E. K."/>
            <person name="Rhodes N."/>
            <person name="Thang M."/>
            <person name="Chan C."/>
        </authorList>
    </citation>
    <scope>NUCLEOTIDE SEQUENCE</scope>
</reference>